<accession>A0A0K0FT46</accession>
<reference evidence="2" key="2">
    <citation type="submission" date="2015-08" db="UniProtKB">
        <authorList>
            <consortium name="WormBaseParasite"/>
        </authorList>
    </citation>
    <scope>IDENTIFICATION</scope>
</reference>
<keyword evidence="1" id="KW-1185">Reference proteome</keyword>
<dbReference type="WBParaSite" id="SVE_1481200.1">
    <property type="protein sequence ID" value="SVE_1481200.1"/>
    <property type="gene ID" value="SVE_1481200"/>
</dbReference>
<reference evidence="1" key="1">
    <citation type="submission" date="2014-07" db="EMBL/GenBank/DDBJ databases">
        <authorList>
            <person name="Martin A.A"/>
            <person name="De Silva N."/>
        </authorList>
    </citation>
    <scope>NUCLEOTIDE SEQUENCE</scope>
</reference>
<proteinExistence type="predicted"/>
<evidence type="ECO:0000313" key="1">
    <source>
        <dbReference type="Proteomes" id="UP000035680"/>
    </source>
</evidence>
<name>A0A0K0FT46_STRVS</name>
<sequence length="194" mass="23203">MTNRETVPTIKHFIYFYKNKGKFWIKCDINDIVLEEIKPIHNNISLYDMELDLLSDNDLDETENVFIPNKILAHQFRDCIEDDYDFITDDEINIDDIYEMNYDIIIKNFQNNISNDYDNIDNNIFSDNNTLNKTNQNSDNISKFVSLNEKNFSIDHIIKNTYGRSENLNMLTQTNELFELLIEEENTVRPRRMY</sequence>
<protein>
    <submittedName>
        <fullName evidence="2">Autophagy-related protein 7</fullName>
    </submittedName>
</protein>
<organism evidence="1 2">
    <name type="scientific">Strongyloides venezuelensis</name>
    <name type="common">Threadworm</name>
    <dbReference type="NCBI Taxonomy" id="75913"/>
    <lineage>
        <taxon>Eukaryota</taxon>
        <taxon>Metazoa</taxon>
        <taxon>Ecdysozoa</taxon>
        <taxon>Nematoda</taxon>
        <taxon>Chromadorea</taxon>
        <taxon>Rhabditida</taxon>
        <taxon>Tylenchina</taxon>
        <taxon>Panagrolaimomorpha</taxon>
        <taxon>Strongyloidoidea</taxon>
        <taxon>Strongyloididae</taxon>
        <taxon>Strongyloides</taxon>
    </lineage>
</organism>
<evidence type="ECO:0000313" key="2">
    <source>
        <dbReference type="WBParaSite" id="SVE_1481200.1"/>
    </source>
</evidence>
<dbReference type="AlphaFoldDB" id="A0A0K0FT46"/>
<dbReference type="Proteomes" id="UP000035680">
    <property type="component" value="Unassembled WGS sequence"/>
</dbReference>